<accession>A0A0J8J9Z4</accession>
<dbReference type="FunFam" id="3.40.50.720:FF:000080">
    <property type="entry name" value="Thiazole biosynthesis adenylyltransferase ThiF"/>
    <property type="match status" value="1"/>
</dbReference>
<keyword evidence="2" id="KW-1133">Transmembrane helix</keyword>
<dbReference type="InterPro" id="IPR045886">
    <property type="entry name" value="ThiF/MoeB/HesA"/>
</dbReference>
<dbReference type="Proteomes" id="UP000052258">
    <property type="component" value="Unassembled WGS sequence"/>
</dbReference>
<name>A0A0J8J9Z4_9LIST</name>
<comment type="caution">
    <text evidence="4">The sequence shown here is derived from an EMBL/GenBank/DDBJ whole genome shotgun (WGS) entry which is preliminary data.</text>
</comment>
<comment type="similarity">
    <text evidence="1">Belongs to the HesA/MoeB/ThiF family.</text>
</comment>
<evidence type="ECO:0000313" key="4">
    <source>
        <dbReference type="EMBL" id="KMT61151.1"/>
    </source>
</evidence>
<dbReference type="Gene3D" id="3.40.50.720">
    <property type="entry name" value="NAD(P)-binding Rossmann-like Domain"/>
    <property type="match status" value="1"/>
</dbReference>
<evidence type="ECO:0000256" key="2">
    <source>
        <dbReference type="SAM" id="Phobius"/>
    </source>
</evidence>
<feature type="transmembrane region" description="Helical" evidence="2">
    <location>
        <begin position="21"/>
        <end position="39"/>
    </location>
</feature>
<dbReference type="GO" id="GO:0016779">
    <property type="term" value="F:nucleotidyltransferase activity"/>
    <property type="evidence" value="ECO:0007669"/>
    <property type="project" value="TreeGrafter"/>
</dbReference>
<sequence length="332" mass="37724">MERYDRQMRVKEIGHVGQSKISETTILIVGVGAIGSYSAEMLARMGFKKIILIDRDFVEWSNLQRQTLFTEKDAEARLPKAYSAALALNQINRDVSVEYVVDDANSETLSPYTDVDYVLDCTDNFGTRRFLNEWCRENEIPWIYTSCAGTYAGLLPIDSKNSACLTCLIGETPQTNEASCDIIGVHGALVPIVSGFQISLLVKMMLDEKFSYNTFYQIDNWQLSLQKMAVLKLPTCPSCGLQKQTDRSFSTQPVLLCGRNTIQFQLEGRGPVDFEAISKRLSREELSVRRNDFLIFFDFDGYQLTVFKNGRVFIHGTSELNTAKKVYHHFFN</sequence>
<dbReference type="GO" id="GO:0008146">
    <property type="term" value="F:sulfotransferase activity"/>
    <property type="evidence" value="ECO:0007669"/>
    <property type="project" value="TreeGrafter"/>
</dbReference>
<proteinExistence type="inferred from homology"/>
<dbReference type="CDD" id="cd00757">
    <property type="entry name" value="ThiF_MoeB_HesA_family"/>
    <property type="match status" value="1"/>
</dbReference>
<dbReference type="GO" id="GO:0005829">
    <property type="term" value="C:cytosol"/>
    <property type="evidence" value="ECO:0007669"/>
    <property type="project" value="TreeGrafter"/>
</dbReference>
<keyword evidence="2" id="KW-0812">Transmembrane</keyword>
<dbReference type="InterPro" id="IPR000594">
    <property type="entry name" value="ThiF_NAD_FAD-bd"/>
</dbReference>
<organism evidence="4 5">
    <name type="scientific">Listeria fleischmannii 1991</name>
    <dbReference type="NCBI Taxonomy" id="1430899"/>
    <lineage>
        <taxon>Bacteria</taxon>
        <taxon>Bacillati</taxon>
        <taxon>Bacillota</taxon>
        <taxon>Bacilli</taxon>
        <taxon>Bacillales</taxon>
        <taxon>Listeriaceae</taxon>
        <taxon>Listeria</taxon>
    </lineage>
</organism>
<dbReference type="InterPro" id="IPR035985">
    <property type="entry name" value="Ubiquitin-activating_enz"/>
</dbReference>
<evidence type="ECO:0000259" key="3">
    <source>
        <dbReference type="Pfam" id="PF00899"/>
    </source>
</evidence>
<dbReference type="GO" id="GO:0008641">
    <property type="term" value="F:ubiquitin-like modifier activating enzyme activity"/>
    <property type="evidence" value="ECO:0007669"/>
    <property type="project" value="InterPro"/>
</dbReference>
<keyword evidence="2" id="KW-0472">Membrane</keyword>
<gene>
    <name evidence="4" type="ORF">X560_0218</name>
</gene>
<dbReference type="Pfam" id="PF00899">
    <property type="entry name" value="ThiF"/>
    <property type="match status" value="1"/>
</dbReference>
<dbReference type="AlphaFoldDB" id="A0A0J8J9Z4"/>
<evidence type="ECO:0000313" key="5">
    <source>
        <dbReference type="Proteomes" id="UP000052258"/>
    </source>
</evidence>
<dbReference type="RefSeq" id="WP_007472792.1">
    <property type="nucleotide sequence ID" value="NZ_KQ130610.1"/>
</dbReference>
<dbReference type="EMBL" id="AZHO01000004">
    <property type="protein sequence ID" value="KMT61151.1"/>
    <property type="molecule type" value="Genomic_DNA"/>
</dbReference>
<reference evidence="4 5" key="1">
    <citation type="journal article" date="2015" name="Genome Biol. Evol.">
        <title>Comparative Genomics of Listeria Sensu Lato: Genus-Wide Differences in Evolutionary Dynamics and the Progressive Gain of Complex, Potentially Pathogenicity-Related Traits through Lateral Gene Transfer.</title>
        <authorList>
            <person name="Chiara M."/>
            <person name="Caruso M."/>
            <person name="D'Erchia A.M."/>
            <person name="Manzari C."/>
            <person name="Fraccalvieri R."/>
            <person name="Goffredo E."/>
            <person name="Latorre L."/>
            <person name="Miccolupo A."/>
            <person name="Padalino I."/>
            <person name="Santagada G."/>
            <person name="Chiocco D."/>
            <person name="Pesole G."/>
            <person name="Horner D.S."/>
            <person name="Parisi A."/>
        </authorList>
    </citation>
    <scope>NUCLEOTIDE SEQUENCE [LARGE SCALE GENOMIC DNA]</scope>
    <source>
        <strain evidence="4 5">1991</strain>
    </source>
</reference>
<keyword evidence="5" id="KW-1185">Reference proteome</keyword>
<protein>
    <submittedName>
        <fullName evidence="4">Molybdopterin biosynthesis protein</fullName>
    </submittedName>
</protein>
<dbReference type="GO" id="GO:0004792">
    <property type="term" value="F:thiosulfate-cyanide sulfurtransferase activity"/>
    <property type="evidence" value="ECO:0007669"/>
    <property type="project" value="TreeGrafter"/>
</dbReference>
<evidence type="ECO:0000256" key="1">
    <source>
        <dbReference type="ARBA" id="ARBA00009919"/>
    </source>
</evidence>
<feature type="domain" description="THIF-type NAD/FAD binding fold" evidence="3">
    <location>
        <begin position="4"/>
        <end position="237"/>
    </location>
</feature>
<dbReference type="OrthoDB" id="9804286at2"/>
<dbReference type="PANTHER" id="PTHR10953">
    <property type="entry name" value="UBIQUITIN-ACTIVATING ENZYME E1"/>
    <property type="match status" value="1"/>
</dbReference>
<dbReference type="PANTHER" id="PTHR10953:SF102">
    <property type="entry name" value="ADENYLYLTRANSFERASE AND SULFURTRANSFERASE MOCS3"/>
    <property type="match status" value="1"/>
</dbReference>
<dbReference type="SUPFAM" id="SSF69572">
    <property type="entry name" value="Activating enzymes of the ubiquitin-like proteins"/>
    <property type="match status" value="1"/>
</dbReference>
<dbReference type="PATRIC" id="fig|1430899.3.peg.219"/>